<dbReference type="InterPro" id="IPR004731">
    <property type="entry name" value="Transaldolase_3B/F6P_aldolase"/>
</dbReference>
<name>A0A916PEK8_KRYT1</name>
<accession>A0A916PEK8</accession>
<dbReference type="HAMAP" id="MF_00494">
    <property type="entry name" value="Transaldolase_3b"/>
    <property type="match status" value="1"/>
</dbReference>
<comment type="subcellular location">
    <subcellularLocation>
        <location evidence="1 9">Cytoplasm</location>
    </subcellularLocation>
</comment>
<dbReference type="InterPro" id="IPR001585">
    <property type="entry name" value="TAL/FSA"/>
</dbReference>
<evidence type="ECO:0000256" key="6">
    <source>
        <dbReference type="ARBA" id="ARBA00023126"/>
    </source>
</evidence>
<keyword evidence="5 9" id="KW-0808">Transferase</keyword>
<feature type="active site" description="Schiff-base intermediate with substrate" evidence="9">
    <location>
        <position position="83"/>
    </location>
</feature>
<keyword evidence="4 9" id="KW-0963">Cytoplasm</keyword>
<dbReference type="GO" id="GO:0004801">
    <property type="term" value="F:transaldolase activity"/>
    <property type="evidence" value="ECO:0007669"/>
    <property type="project" value="UniProtKB-UniRule"/>
</dbReference>
<dbReference type="GO" id="GO:0016832">
    <property type="term" value="F:aldehyde-lyase activity"/>
    <property type="evidence" value="ECO:0007669"/>
    <property type="project" value="InterPro"/>
</dbReference>
<dbReference type="GO" id="GO:0042182">
    <property type="term" value="P:ketone catabolic process"/>
    <property type="evidence" value="ECO:0007669"/>
    <property type="project" value="UniProtKB-ARBA"/>
</dbReference>
<dbReference type="Pfam" id="PF00923">
    <property type="entry name" value="TAL_FSA"/>
    <property type="match status" value="1"/>
</dbReference>
<evidence type="ECO:0000256" key="5">
    <source>
        <dbReference type="ARBA" id="ARBA00022679"/>
    </source>
</evidence>
<dbReference type="RefSeq" id="WP_072211609.1">
    <property type="nucleotide sequence ID" value="NZ_CZVV01000081.1"/>
</dbReference>
<evidence type="ECO:0000256" key="2">
    <source>
        <dbReference type="ARBA" id="ARBA00004857"/>
    </source>
</evidence>
<dbReference type="EMBL" id="CZVV01000081">
    <property type="protein sequence ID" value="CUT03094.1"/>
    <property type="molecule type" value="Genomic_DNA"/>
</dbReference>
<dbReference type="SUPFAM" id="SSF51569">
    <property type="entry name" value="Aldolase"/>
    <property type="match status" value="1"/>
</dbReference>
<evidence type="ECO:0000256" key="8">
    <source>
        <dbReference type="ARBA" id="ARBA00048810"/>
    </source>
</evidence>
<protein>
    <recommendedName>
        <fullName evidence="9">Probable transaldolase</fullName>
        <ecNumber evidence="9">2.2.1.2</ecNumber>
    </recommendedName>
</protein>
<dbReference type="GO" id="GO:0005975">
    <property type="term" value="P:carbohydrate metabolic process"/>
    <property type="evidence" value="ECO:0007669"/>
    <property type="project" value="InterPro"/>
</dbReference>
<dbReference type="InterPro" id="IPR018225">
    <property type="entry name" value="Transaldolase_AS"/>
</dbReference>
<evidence type="ECO:0000256" key="9">
    <source>
        <dbReference type="HAMAP-Rule" id="MF_00494"/>
    </source>
</evidence>
<dbReference type="PANTHER" id="PTHR10683:SF40">
    <property type="entry name" value="FRUCTOSE-6-PHOSPHATE ALDOLASE 1-RELATED"/>
    <property type="match status" value="1"/>
</dbReference>
<dbReference type="InterPro" id="IPR022999">
    <property type="entry name" value="Transaldolase_3B"/>
</dbReference>
<evidence type="ECO:0000256" key="1">
    <source>
        <dbReference type="ARBA" id="ARBA00004496"/>
    </source>
</evidence>
<dbReference type="GO" id="GO:0005737">
    <property type="term" value="C:cytoplasm"/>
    <property type="evidence" value="ECO:0007669"/>
    <property type="project" value="UniProtKB-SubCell"/>
</dbReference>
<organism evidence="10 11">
    <name type="scientific">Kryptobacter tengchongensis</name>
    <dbReference type="NCBI Taxonomy" id="1643429"/>
    <lineage>
        <taxon>Bacteria</taxon>
        <taxon>Pseudomonadati</taxon>
        <taxon>Candidatus Kryptoniota</taxon>
        <taxon>Candidatus Kryptobacter</taxon>
    </lineage>
</organism>
<comment type="catalytic activity">
    <reaction evidence="8 9">
        <text>D-sedoheptulose 7-phosphate + D-glyceraldehyde 3-phosphate = D-erythrose 4-phosphate + beta-D-fructose 6-phosphate</text>
        <dbReference type="Rhea" id="RHEA:17053"/>
        <dbReference type="ChEBI" id="CHEBI:16897"/>
        <dbReference type="ChEBI" id="CHEBI:57483"/>
        <dbReference type="ChEBI" id="CHEBI:57634"/>
        <dbReference type="ChEBI" id="CHEBI:59776"/>
        <dbReference type="EC" id="2.2.1.2"/>
    </reaction>
</comment>
<dbReference type="Proteomes" id="UP000243105">
    <property type="component" value="Unassembled WGS sequence"/>
</dbReference>
<comment type="similarity">
    <text evidence="3 9">Belongs to the transaldolase family. Type 3B subfamily.</text>
</comment>
<dbReference type="PANTHER" id="PTHR10683">
    <property type="entry name" value="TRANSALDOLASE"/>
    <property type="match status" value="1"/>
</dbReference>
<evidence type="ECO:0000256" key="4">
    <source>
        <dbReference type="ARBA" id="ARBA00022490"/>
    </source>
</evidence>
<evidence type="ECO:0000256" key="7">
    <source>
        <dbReference type="ARBA" id="ARBA00023270"/>
    </source>
</evidence>
<dbReference type="InterPro" id="IPR013785">
    <property type="entry name" value="Aldolase_TIM"/>
</dbReference>
<dbReference type="CDD" id="cd00956">
    <property type="entry name" value="Transaldolase_FSA"/>
    <property type="match status" value="1"/>
</dbReference>
<comment type="function">
    <text evidence="9">Transaldolase is important for the balance of metabolites in the pentose-phosphate pathway.</text>
</comment>
<dbReference type="EC" id="2.2.1.2" evidence="9"/>
<dbReference type="InterPro" id="IPR033919">
    <property type="entry name" value="TSA/FSA_arc/bac"/>
</dbReference>
<evidence type="ECO:0000313" key="11">
    <source>
        <dbReference type="Proteomes" id="UP000243105"/>
    </source>
</evidence>
<dbReference type="AlphaFoldDB" id="A0A916PEK8"/>
<dbReference type="PROSITE" id="PS01054">
    <property type="entry name" value="TRANSALDOLASE_1"/>
    <property type="match status" value="1"/>
</dbReference>
<proteinExistence type="inferred from homology"/>
<dbReference type="FunFam" id="3.20.20.70:FF:000018">
    <property type="entry name" value="Probable transaldolase"/>
    <property type="match status" value="1"/>
</dbReference>
<comment type="pathway">
    <text evidence="2 9">Carbohydrate degradation; pentose phosphate pathway; D-glyceraldehyde 3-phosphate and beta-D-fructose 6-phosphate from D-ribose 5-phosphate and D-xylulose 5-phosphate (non-oxidative stage): step 2/3.</text>
</comment>
<keyword evidence="7 9" id="KW-0704">Schiff base</keyword>
<gene>
    <name evidence="9" type="primary">tal</name>
    <name evidence="10" type="ORF">JGI25_01174</name>
</gene>
<evidence type="ECO:0000256" key="3">
    <source>
        <dbReference type="ARBA" id="ARBA00005740"/>
    </source>
</evidence>
<evidence type="ECO:0000313" key="10">
    <source>
        <dbReference type="EMBL" id="CUT03094.1"/>
    </source>
</evidence>
<comment type="caution">
    <text evidence="10">The sequence shown here is derived from an EMBL/GenBank/DDBJ whole genome shotgun (WGS) entry which is preliminary data.</text>
</comment>
<sequence>MKIFLDTANVDEIKEAVSWGILDGVTTNPSLVAKEKRDFRELLQEICSIVDGDVSAEVISTDFDGIVKEARELARLADNIVVKIPLIKDGLRAVKFLKSEGIRANVTLCFSPSQAILAAKAGAYYISPFIGRLDDISSDGMNLVRQIVQIYRNYNFRTQVLVASVRHPMHVVEAGLIGADVVTMPFKVLEQMIKHPLTDIGLERFLDDWRKAQAELEKRFEKVK</sequence>
<dbReference type="NCBIfam" id="TIGR00875">
    <property type="entry name" value="fsa_talC_mipB"/>
    <property type="match status" value="1"/>
</dbReference>
<dbReference type="Gene3D" id="3.20.20.70">
    <property type="entry name" value="Aldolase class I"/>
    <property type="match status" value="1"/>
</dbReference>
<keyword evidence="6 9" id="KW-0570">Pentose shunt</keyword>
<reference evidence="10 11" key="1">
    <citation type="submission" date="2015-11" db="EMBL/GenBank/DDBJ databases">
        <authorList>
            <person name="Varghese N."/>
        </authorList>
    </citation>
    <scope>NUCLEOTIDE SEQUENCE [LARGE SCALE GENOMIC DNA]</scope>
    <source>
        <strain evidence="10 11">JGI-25</strain>
    </source>
</reference>
<dbReference type="GO" id="GO:0006098">
    <property type="term" value="P:pentose-phosphate shunt"/>
    <property type="evidence" value="ECO:0007669"/>
    <property type="project" value="UniProtKB-UniRule"/>
</dbReference>